<feature type="region of interest" description="Disordered" evidence="1">
    <location>
        <begin position="71"/>
        <end position="169"/>
    </location>
</feature>
<dbReference type="AlphaFoldDB" id="A0A8H6PTM5"/>
<dbReference type="Pfam" id="PF13391">
    <property type="entry name" value="HNH_2"/>
    <property type="match status" value="1"/>
</dbReference>
<evidence type="ECO:0000313" key="5">
    <source>
        <dbReference type="Proteomes" id="UP000630445"/>
    </source>
</evidence>
<reference evidence="4" key="1">
    <citation type="submission" date="2020-06" db="EMBL/GenBank/DDBJ databases">
        <title>Draft genome sequences of strains closely related to Aspergillus parafelis and Aspergillus hiratsukae.</title>
        <authorList>
            <person name="Dos Santos R.A.C."/>
            <person name="Rivero-Menendez O."/>
            <person name="Steenwyk J.L."/>
            <person name="Mead M.E."/>
            <person name="Goldman G.H."/>
            <person name="Alastruey-Izquierdo A."/>
            <person name="Rokas A."/>
        </authorList>
    </citation>
    <scope>NUCLEOTIDE SEQUENCE</scope>
    <source>
        <strain evidence="3">CNM-CM5793</strain>
        <strain evidence="4">CNM-CM6106</strain>
    </source>
</reference>
<dbReference type="Proteomes" id="UP000630445">
    <property type="component" value="Unassembled WGS sequence"/>
</dbReference>
<evidence type="ECO:0000259" key="2">
    <source>
        <dbReference type="Pfam" id="PF13391"/>
    </source>
</evidence>
<feature type="compositionally biased region" description="Acidic residues" evidence="1">
    <location>
        <begin position="98"/>
        <end position="129"/>
    </location>
</feature>
<protein>
    <recommendedName>
        <fullName evidence="2">HNH nuclease domain-containing protein</fullName>
    </recommendedName>
</protein>
<dbReference type="EMBL" id="JACBAF010002256">
    <property type="protein sequence ID" value="KAF7160876.1"/>
    <property type="molecule type" value="Genomic_DNA"/>
</dbReference>
<organism evidence="4 6">
    <name type="scientific">Aspergillus hiratsukae</name>
    <dbReference type="NCBI Taxonomy" id="1194566"/>
    <lineage>
        <taxon>Eukaryota</taxon>
        <taxon>Fungi</taxon>
        <taxon>Dikarya</taxon>
        <taxon>Ascomycota</taxon>
        <taxon>Pezizomycotina</taxon>
        <taxon>Eurotiomycetes</taxon>
        <taxon>Eurotiomycetidae</taxon>
        <taxon>Eurotiales</taxon>
        <taxon>Aspergillaceae</taxon>
        <taxon>Aspergillus</taxon>
        <taxon>Aspergillus subgen. Fumigati</taxon>
    </lineage>
</organism>
<evidence type="ECO:0000256" key="1">
    <source>
        <dbReference type="SAM" id="MobiDB-lite"/>
    </source>
</evidence>
<name>A0A8H6PTM5_9EURO</name>
<dbReference type="Proteomes" id="UP000662466">
    <property type="component" value="Unassembled WGS sequence"/>
</dbReference>
<gene>
    <name evidence="3" type="ORF">CNMCM5793_000034</name>
    <name evidence="4" type="ORF">CNMCM6106_008237</name>
</gene>
<dbReference type="EMBL" id="JACBAD010002031">
    <property type="protein sequence ID" value="KAF7122079.1"/>
    <property type="molecule type" value="Genomic_DNA"/>
</dbReference>
<comment type="caution">
    <text evidence="4">The sequence shown here is derived from an EMBL/GenBank/DDBJ whole genome shotgun (WGS) entry which is preliminary data.</text>
</comment>
<dbReference type="InterPro" id="IPR003615">
    <property type="entry name" value="HNH_nuc"/>
</dbReference>
<sequence length="169" mass="19275">MRSDGDKCVISGHNETDDFLDAAHIVPFPLAKWESDDEKRQKIAAWENILRYFPSVSTRLNFYYQQINDLKNVSSPEPSGYPSKGHFHMGRMVLTIPDTDDEDGCDPENDDGFDPDDDEGWEADDEDDNLPLAEPYPSDSNHARDQRPNQTQTTLCPLQNQRPILTHPI</sequence>
<evidence type="ECO:0000313" key="3">
    <source>
        <dbReference type="EMBL" id="KAF7122079.1"/>
    </source>
</evidence>
<accession>A0A8H6PTM5</accession>
<dbReference type="OrthoDB" id="2104739at2759"/>
<feature type="compositionally biased region" description="Polar residues" evidence="1">
    <location>
        <begin position="148"/>
        <end position="163"/>
    </location>
</feature>
<proteinExistence type="predicted"/>
<feature type="domain" description="HNH nuclease" evidence="2">
    <location>
        <begin position="8"/>
        <end position="50"/>
    </location>
</feature>
<evidence type="ECO:0000313" key="4">
    <source>
        <dbReference type="EMBL" id="KAF7160876.1"/>
    </source>
</evidence>
<evidence type="ECO:0000313" key="6">
    <source>
        <dbReference type="Proteomes" id="UP000662466"/>
    </source>
</evidence>
<keyword evidence="5" id="KW-1185">Reference proteome</keyword>